<evidence type="ECO:0000256" key="1">
    <source>
        <dbReference type="ARBA" id="ARBA00001974"/>
    </source>
</evidence>
<keyword evidence="5" id="KW-0560">Oxidoreductase</keyword>
<dbReference type="Gene3D" id="3.50.50.60">
    <property type="entry name" value="FAD/NAD(P)-binding domain"/>
    <property type="match status" value="2"/>
</dbReference>
<comment type="cofactor">
    <cofactor evidence="1">
        <name>FAD</name>
        <dbReference type="ChEBI" id="CHEBI:57692"/>
    </cofactor>
</comment>
<proteinExistence type="inferred from homology"/>
<dbReference type="AlphaFoldDB" id="A0A6J4LIW0"/>
<comment type="similarity">
    <text evidence="2">Belongs to the GMC oxidoreductase family.</text>
</comment>
<keyword evidence="3" id="KW-0285">Flavoprotein</keyword>
<dbReference type="InterPro" id="IPR007867">
    <property type="entry name" value="GMC_OxRtase_C"/>
</dbReference>
<evidence type="ECO:0000256" key="5">
    <source>
        <dbReference type="ARBA" id="ARBA00023002"/>
    </source>
</evidence>
<organism evidence="7">
    <name type="scientific">uncultured Frankineae bacterium</name>
    <dbReference type="NCBI Taxonomy" id="437475"/>
    <lineage>
        <taxon>Bacteria</taxon>
        <taxon>Bacillati</taxon>
        <taxon>Actinomycetota</taxon>
        <taxon>Actinomycetes</taxon>
        <taxon>Frankiales</taxon>
        <taxon>environmental samples</taxon>
    </lineage>
</organism>
<dbReference type="GO" id="GO:0016614">
    <property type="term" value="F:oxidoreductase activity, acting on CH-OH group of donors"/>
    <property type="evidence" value="ECO:0007669"/>
    <property type="project" value="InterPro"/>
</dbReference>
<feature type="domain" description="Glucose-methanol-choline oxidoreductase C-terminal" evidence="6">
    <location>
        <begin position="402"/>
        <end position="524"/>
    </location>
</feature>
<dbReference type="PANTHER" id="PTHR42784">
    <property type="entry name" value="PYRANOSE 2-OXIDASE"/>
    <property type="match status" value="1"/>
</dbReference>
<dbReference type="InterPro" id="IPR036188">
    <property type="entry name" value="FAD/NAD-bd_sf"/>
</dbReference>
<evidence type="ECO:0000313" key="7">
    <source>
        <dbReference type="EMBL" id="CAA9330007.1"/>
    </source>
</evidence>
<name>A0A6J4LIW0_9ACTN</name>
<dbReference type="InterPro" id="IPR051473">
    <property type="entry name" value="P2Ox-like"/>
</dbReference>
<protein>
    <submittedName>
        <fullName evidence="7">Glucose-methanol-choline (GMC) oxidoreductase:NAD binding site</fullName>
    </submittedName>
</protein>
<accession>A0A6J4LIW0</accession>
<evidence type="ECO:0000256" key="2">
    <source>
        <dbReference type="ARBA" id="ARBA00010790"/>
    </source>
</evidence>
<reference evidence="7" key="1">
    <citation type="submission" date="2020-02" db="EMBL/GenBank/DDBJ databases">
        <authorList>
            <person name="Meier V. D."/>
        </authorList>
    </citation>
    <scope>NUCLEOTIDE SEQUENCE</scope>
    <source>
        <strain evidence="7">AVDCRST_MAG16</strain>
    </source>
</reference>
<dbReference type="Pfam" id="PF05199">
    <property type="entry name" value="GMC_oxred_C"/>
    <property type="match status" value="1"/>
</dbReference>
<evidence type="ECO:0000256" key="3">
    <source>
        <dbReference type="ARBA" id="ARBA00022630"/>
    </source>
</evidence>
<dbReference type="EMBL" id="CADCUE010000107">
    <property type="protein sequence ID" value="CAA9330007.1"/>
    <property type="molecule type" value="Genomic_DNA"/>
</dbReference>
<gene>
    <name evidence="7" type="ORF">AVDCRST_MAG16-1250</name>
</gene>
<evidence type="ECO:0000259" key="6">
    <source>
        <dbReference type="Pfam" id="PF05199"/>
    </source>
</evidence>
<dbReference type="PANTHER" id="PTHR42784:SF1">
    <property type="entry name" value="PYRANOSE 2-OXIDASE"/>
    <property type="match status" value="1"/>
</dbReference>
<dbReference type="SUPFAM" id="SSF51905">
    <property type="entry name" value="FAD/NAD(P)-binding domain"/>
    <property type="match status" value="1"/>
</dbReference>
<evidence type="ECO:0000256" key="4">
    <source>
        <dbReference type="ARBA" id="ARBA00022827"/>
    </source>
</evidence>
<sequence>MIRDGAGVASGEHLVTDLCVIGSGPAGLTVATELLGSGLRVLVVEAGGRVVPPGGQPYTAGTNVGLHYPLARSRTQGLGGTAHRWDLETPAGGPRVRLRELEELDFEDRPGVRTPGWPLSRAALLPGYARARELLDLPPADVDHDALVGDGVTERRFSYGPAHVFTRALPAGLAADGSTTVLCDAAITEIHLEPGGTRVVTLTGRTRSGAPFTVETRACVLAGGGVENARLLLASRSSSAAGVGNTCDQVGRWFMEHPHVPSAVVVPSRGAPLRRDAWDLFLQGRHPAQRFYGLSEAVLRREGLLDVAYYLVPRPAKAAVPLSRRGDNDAEAYSAVRRARRMVRERRLSPTAATDIGALLRAAPSMALYSTRQALALRAAERGRPPRLPIVYTLRGMAEQSPRADSRVRLGRGVDAFGAPEAELDWRVSPGDAAGLHRTQELVGPVLSRALGARVTSLVRPDELPWLGIPFHHIGTTRMAARPEAGVVDPDCRVHGVRNLFVAGSSVFPTGGSANPTLTIVALAVRLAAMLRRELPSGVAVSPPPSA</sequence>
<keyword evidence="4" id="KW-0274">FAD</keyword>